<dbReference type="Gene3D" id="3.40.50.620">
    <property type="entry name" value="HUPs"/>
    <property type="match status" value="2"/>
</dbReference>
<dbReference type="InterPro" id="IPR006015">
    <property type="entry name" value="Universal_stress_UspA"/>
</dbReference>
<dbReference type="PANTHER" id="PTHR46268:SF6">
    <property type="entry name" value="UNIVERSAL STRESS PROTEIN UP12"/>
    <property type="match status" value="1"/>
</dbReference>
<gene>
    <name evidence="3" type="ordered locus">Mmcs_1105</name>
</gene>
<evidence type="ECO:0000256" key="1">
    <source>
        <dbReference type="ARBA" id="ARBA00008791"/>
    </source>
</evidence>
<evidence type="ECO:0000259" key="2">
    <source>
        <dbReference type="Pfam" id="PF00582"/>
    </source>
</evidence>
<evidence type="ECO:0000313" key="3">
    <source>
        <dbReference type="EMBL" id="ABG07218.1"/>
    </source>
</evidence>
<dbReference type="PANTHER" id="PTHR46268">
    <property type="entry name" value="STRESS RESPONSE PROTEIN NHAX"/>
    <property type="match status" value="1"/>
</dbReference>
<sequence>MAGGSNDSVGGAVRPIASSIALTRIGDSMDTTELARPVVVGVDGSQAALDAVRWAVDEAVGRSVPLRLVHATGVTPRVDQSDDEFRLEREYAETALRAASAAAQSAGREVKVETEILWGSPDSELVTESHGASMVCIGSVGIGAIANVLLGSTAVTVSMQAQCCVAVLRRGARPAPNGSVAVATDGTPDSDGVVIGALDEARLRGCPVVVVGVRRWESHAPSYDELDRRTAQLADRYPDVRTKVVATDGGIVRYLTHQRDDDIEMVVVGSADADAVADMVGPHDTLFGRDKGHSVLVVR</sequence>
<dbReference type="EMBL" id="CP000384">
    <property type="protein sequence ID" value="ABG07218.1"/>
    <property type="molecule type" value="Genomic_DNA"/>
</dbReference>
<accession>A0A5Q5BG77</accession>
<dbReference type="InterPro" id="IPR006016">
    <property type="entry name" value="UspA"/>
</dbReference>
<dbReference type="Pfam" id="PF00582">
    <property type="entry name" value="Usp"/>
    <property type="match status" value="1"/>
</dbReference>
<dbReference type="KEGG" id="mmc:Mmcs_1105"/>
<proteinExistence type="inferred from homology"/>
<reference evidence="3" key="1">
    <citation type="submission" date="2006-06" db="EMBL/GenBank/DDBJ databases">
        <title>Complete sequence of chromosome of Mycobacterium sp. MCS.</title>
        <authorList>
            <consortium name="US DOE Joint Genome Institute"/>
            <person name="Copeland A."/>
            <person name="Lucas S."/>
            <person name="Lapidus A."/>
            <person name="Barry K."/>
            <person name="Detter J.C."/>
            <person name="Glavina del Rio T."/>
            <person name="Hammon N."/>
            <person name="Israni S."/>
            <person name="Dalin E."/>
            <person name="Tice H."/>
            <person name="Pitluck S."/>
            <person name="Martinez M."/>
            <person name="Schmutz J."/>
            <person name="Larimer F."/>
            <person name="Land M."/>
            <person name="Hauser L."/>
            <person name="Kyrpides N."/>
            <person name="Kim E."/>
            <person name="Miller C.D."/>
            <person name="Hughes J.E."/>
            <person name="Anderson A.J."/>
            <person name="Sims R.C."/>
            <person name="Richardson P."/>
        </authorList>
    </citation>
    <scope>NUCLEOTIDE SEQUENCE [LARGE SCALE GENOMIC DNA]</scope>
    <source>
        <strain evidence="3">MCS</strain>
    </source>
</reference>
<protein>
    <submittedName>
        <fullName evidence="3">UspA</fullName>
    </submittedName>
</protein>
<organism evidence="3">
    <name type="scientific">Mycobacterium sp. (strain MCS)</name>
    <dbReference type="NCBI Taxonomy" id="164756"/>
    <lineage>
        <taxon>Bacteria</taxon>
        <taxon>Bacillati</taxon>
        <taxon>Actinomycetota</taxon>
        <taxon>Actinomycetes</taxon>
        <taxon>Mycobacteriales</taxon>
        <taxon>Mycobacteriaceae</taxon>
        <taxon>Mycobacterium</taxon>
    </lineage>
</organism>
<dbReference type="PRINTS" id="PR01438">
    <property type="entry name" value="UNVRSLSTRESS"/>
</dbReference>
<dbReference type="AlphaFoldDB" id="A0A5Q5BG77"/>
<comment type="similarity">
    <text evidence="1">Belongs to the universal stress protein A family.</text>
</comment>
<feature type="domain" description="UspA" evidence="2">
    <location>
        <begin position="36"/>
        <end position="169"/>
    </location>
</feature>
<name>A0A5Q5BG77_MYCSS</name>
<dbReference type="InterPro" id="IPR014729">
    <property type="entry name" value="Rossmann-like_a/b/a_fold"/>
</dbReference>
<dbReference type="SUPFAM" id="SSF52402">
    <property type="entry name" value="Adenine nucleotide alpha hydrolases-like"/>
    <property type="match status" value="2"/>
</dbReference>